<reference evidence="4" key="1">
    <citation type="submission" date="2022-10" db="EMBL/GenBank/DDBJ databases">
        <title>Genome assembly of Pristionchus species.</title>
        <authorList>
            <person name="Yoshida K."/>
            <person name="Sommer R.J."/>
        </authorList>
    </citation>
    <scope>NUCLEOTIDE SEQUENCE [LARGE SCALE GENOMIC DNA]</scope>
    <source>
        <strain evidence="4">RS5460</strain>
    </source>
</reference>
<evidence type="ECO:0000313" key="3">
    <source>
        <dbReference type="EMBL" id="GMR59434.1"/>
    </source>
</evidence>
<evidence type="ECO:0000313" key="4">
    <source>
        <dbReference type="Proteomes" id="UP001328107"/>
    </source>
</evidence>
<feature type="non-terminal residue" evidence="3">
    <location>
        <position position="95"/>
    </location>
</feature>
<evidence type="ECO:0008006" key="5">
    <source>
        <dbReference type="Google" id="ProtNLM"/>
    </source>
</evidence>
<dbReference type="EMBL" id="BTRK01000006">
    <property type="protein sequence ID" value="GMR59434.1"/>
    <property type="molecule type" value="Genomic_DNA"/>
</dbReference>
<feature type="chain" id="PRO_5042911525" description="G protein-coupled receptor" evidence="2">
    <location>
        <begin position="25"/>
        <end position="95"/>
    </location>
</feature>
<organism evidence="3 4">
    <name type="scientific">Pristionchus mayeri</name>
    <dbReference type="NCBI Taxonomy" id="1317129"/>
    <lineage>
        <taxon>Eukaryota</taxon>
        <taxon>Metazoa</taxon>
        <taxon>Ecdysozoa</taxon>
        <taxon>Nematoda</taxon>
        <taxon>Chromadorea</taxon>
        <taxon>Rhabditida</taxon>
        <taxon>Rhabditina</taxon>
        <taxon>Diplogasteromorpha</taxon>
        <taxon>Diplogasteroidea</taxon>
        <taxon>Neodiplogasteridae</taxon>
        <taxon>Pristionchus</taxon>
    </lineage>
</organism>
<name>A0AAN5DAE4_9BILA</name>
<proteinExistence type="predicted"/>
<evidence type="ECO:0000256" key="1">
    <source>
        <dbReference type="SAM" id="MobiDB-lite"/>
    </source>
</evidence>
<dbReference type="Proteomes" id="UP001328107">
    <property type="component" value="Unassembled WGS sequence"/>
</dbReference>
<feature type="compositionally biased region" description="Low complexity" evidence="1">
    <location>
        <begin position="73"/>
        <end position="87"/>
    </location>
</feature>
<evidence type="ECO:0000256" key="2">
    <source>
        <dbReference type="SAM" id="SignalP"/>
    </source>
</evidence>
<feature type="region of interest" description="Disordered" evidence="1">
    <location>
        <begin position="62"/>
        <end position="95"/>
    </location>
</feature>
<sequence length="95" mass="10160">AVSFLARGVSFLSLPFLIIKMSFAQFKSAIKSRFMDDSVTVKDQSTPNKILRSSATCPNFSFGDSSPLPIPPSSNSSTASPKTSTASGDWGSREH</sequence>
<feature type="non-terminal residue" evidence="3">
    <location>
        <position position="1"/>
    </location>
</feature>
<accession>A0AAN5DAE4</accession>
<dbReference type="AlphaFoldDB" id="A0AAN5DAE4"/>
<gene>
    <name evidence="3" type="ORF">PMAYCL1PPCAC_29629</name>
</gene>
<feature type="signal peptide" evidence="2">
    <location>
        <begin position="1"/>
        <end position="24"/>
    </location>
</feature>
<comment type="caution">
    <text evidence="3">The sequence shown here is derived from an EMBL/GenBank/DDBJ whole genome shotgun (WGS) entry which is preliminary data.</text>
</comment>
<keyword evidence="4" id="KW-1185">Reference proteome</keyword>
<protein>
    <recommendedName>
        <fullName evidence="5">G protein-coupled receptor</fullName>
    </recommendedName>
</protein>
<keyword evidence="2" id="KW-0732">Signal</keyword>